<dbReference type="Gene3D" id="1.20.1250.20">
    <property type="entry name" value="MFS general substrate transporter like domains"/>
    <property type="match status" value="2"/>
</dbReference>
<keyword evidence="1" id="KW-0812">Transmembrane</keyword>
<sequence length="347" mass="37793">MGLSETSFNNFLSDTYQMGADERGRLEFPRELPGFLVAVFAGALFFFSELHIAILSMILMAVGLAGIGLYGQDYTVMMVAMIVWSIGMHLAMPVIKTISLSLAQEGRGGTMLGRLGGIRTGAAIIGSGLVWLGLGETQWAYMPIFIGAALACVFSAGSMMLMKPIKGQGGKRPKFIFRKKYWLFYLLNILYGARKQVFITFGPWVLVKVFGEPVSTIAELTVVASVFGMFLSPQIGYLIDRLGERMVLMIDAALLMGVCLGYGYAEHLPLSYAIGIIYISFVLDQVLFVVGIARTTYLNKIAIKKDDITASLSLGVTVDHAISMSIPTVGGIVWILYGYQYVFIGAA</sequence>
<organism evidence="2">
    <name type="scientific">marine metagenome</name>
    <dbReference type="NCBI Taxonomy" id="408172"/>
    <lineage>
        <taxon>unclassified sequences</taxon>
        <taxon>metagenomes</taxon>
        <taxon>ecological metagenomes</taxon>
    </lineage>
</organism>
<evidence type="ECO:0000313" key="2">
    <source>
        <dbReference type="EMBL" id="SVB77231.1"/>
    </source>
</evidence>
<feature type="transmembrane region" description="Helical" evidence="1">
    <location>
        <begin position="116"/>
        <end position="134"/>
    </location>
</feature>
<feature type="transmembrane region" description="Helical" evidence="1">
    <location>
        <begin position="74"/>
        <end position="95"/>
    </location>
</feature>
<feature type="non-terminal residue" evidence="2">
    <location>
        <position position="347"/>
    </location>
</feature>
<accession>A0A382GSS8</accession>
<feature type="transmembrane region" description="Helical" evidence="1">
    <location>
        <begin position="270"/>
        <end position="293"/>
    </location>
</feature>
<evidence type="ECO:0000256" key="1">
    <source>
        <dbReference type="SAM" id="Phobius"/>
    </source>
</evidence>
<dbReference type="InterPro" id="IPR036259">
    <property type="entry name" value="MFS_trans_sf"/>
</dbReference>
<dbReference type="EMBL" id="UINC01056787">
    <property type="protein sequence ID" value="SVB77231.1"/>
    <property type="molecule type" value="Genomic_DNA"/>
</dbReference>
<dbReference type="InterPro" id="IPR011701">
    <property type="entry name" value="MFS"/>
</dbReference>
<feature type="transmembrane region" description="Helical" evidence="1">
    <location>
        <begin position="140"/>
        <end position="161"/>
    </location>
</feature>
<keyword evidence="1" id="KW-1133">Transmembrane helix</keyword>
<keyword evidence="1" id="KW-0472">Membrane</keyword>
<evidence type="ECO:0008006" key="3">
    <source>
        <dbReference type="Google" id="ProtNLM"/>
    </source>
</evidence>
<feature type="transmembrane region" description="Helical" evidence="1">
    <location>
        <begin position="246"/>
        <end position="264"/>
    </location>
</feature>
<dbReference type="Pfam" id="PF07690">
    <property type="entry name" value="MFS_1"/>
    <property type="match status" value="1"/>
</dbReference>
<feature type="transmembrane region" description="Helical" evidence="1">
    <location>
        <begin position="35"/>
        <end position="68"/>
    </location>
</feature>
<reference evidence="2" key="1">
    <citation type="submission" date="2018-05" db="EMBL/GenBank/DDBJ databases">
        <authorList>
            <person name="Lanie J.A."/>
            <person name="Ng W.-L."/>
            <person name="Kazmierczak K.M."/>
            <person name="Andrzejewski T.M."/>
            <person name="Davidsen T.M."/>
            <person name="Wayne K.J."/>
            <person name="Tettelin H."/>
            <person name="Glass J.I."/>
            <person name="Rusch D."/>
            <person name="Podicherti R."/>
            <person name="Tsui H.-C.T."/>
            <person name="Winkler M.E."/>
        </authorList>
    </citation>
    <scope>NUCLEOTIDE SEQUENCE</scope>
</reference>
<feature type="transmembrane region" description="Helical" evidence="1">
    <location>
        <begin position="314"/>
        <end position="337"/>
    </location>
</feature>
<name>A0A382GSS8_9ZZZZ</name>
<feature type="transmembrane region" description="Helical" evidence="1">
    <location>
        <begin position="182"/>
        <end position="205"/>
    </location>
</feature>
<feature type="transmembrane region" description="Helical" evidence="1">
    <location>
        <begin position="217"/>
        <end position="239"/>
    </location>
</feature>
<gene>
    <name evidence="2" type="ORF">METZ01_LOCUS230085</name>
</gene>
<dbReference type="GO" id="GO:0022857">
    <property type="term" value="F:transmembrane transporter activity"/>
    <property type="evidence" value="ECO:0007669"/>
    <property type="project" value="InterPro"/>
</dbReference>
<dbReference type="AlphaFoldDB" id="A0A382GSS8"/>
<proteinExistence type="predicted"/>
<dbReference type="SUPFAM" id="SSF103473">
    <property type="entry name" value="MFS general substrate transporter"/>
    <property type="match status" value="1"/>
</dbReference>
<protein>
    <recommendedName>
        <fullName evidence="3">Major facilitator superfamily (MFS) profile domain-containing protein</fullName>
    </recommendedName>
</protein>